<gene>
    <name evidence="1" type="ORF">BDR25DRAFT_304539</name>
</gene>
<proteinExistence type="predicted"/>
<dbReference type="Proteomes" id="UP000799755">
    <property type="component" value="Unassembled WGS sequence"/>
</dbReference>
<dbReference type="EMBL" id="MU003512">
    <property type="protein sequence ID" value="KAF2469472.1"/>
    <property type="molecule type" value="Genomic_DNA"/>
</dbReference>
<keyword evidence="2" id="KW-1185">Reference proteome</keyword>
<accession>A0ACB6QRI3</accession>
<comment type="caution">
    <text evidence="1">The sequence shown here is derived from an EMBL/GenBank/DDBJ whole genome shotgun (WGS) entry which is preliminary data.</text>
</comment>
<reference evidence="1" key="1">
    <citation type="journal article" date="2020" name="Stud. Mycol.">
        <title>101 Dothideomycetes genomes: a test case for predicting lifestyles and emergence of pathogens.</title>
        <authorList>
            <person name="Haridas S."/>
            <person name="Albert R."/>
            <person name="Binder M."/>
            <person name="Bloem J."/>
            <person name="Labutti K."/>
            <person name="Salamov A."/>
            <person name="Andreopoulos B."/>
            <person name="Baker S."/>
            <person name="Barry K."/>
            <person name="Bills G."/>
            <person name="Bluhm B."/>
            <person name="Cannon C."/>
            <person name="Castanera R."/>
            <person name="Culley D."/>
            <person name="Daum C."/>
            <person name="Ezra D."/>
            <person name="Gonzalez J."/>
            <person name="Henrissat B."/>
            <person name="Kuo A."/>
            <person name="Liang C."/>
            <person name="Lipzen A."/>
            <person name="Lutzoni F."/>
            <person name="Magnuson J."/>
            <person name="Mondo S."/>
            <person name="Nolan M."/>
            <person name="Ohm R."/>
            <person name="Pangilinan J."/>
            <person name="Park H.-J."/>
            <person name="Ramirez L."/>
            <person name="Alfaro M."/>
            <person name="Sun H."/>
            <person name="Tritt A."/>
            <person name="Yoshinaga Y."/>
            <person name="Zwiers L.-H."/>
            <person name="Turgeon B."/>
            <person name="Goodwin S."/>
            <person name="Spatafora J."/>
            <person name="Crous P."/>
            <person name="Grigoriev I."/>
        </authorList>
    </citation>
    <scope>NUCLEOTIDE SEQUENCE</scope>
    <source>
        <strain evidence="1">ATCC 200398</strain>
    </source>
</reference>
<name>A0ACB6QRI3_9PLEO</name>
<protein>
    <submittedName>
        <fullName evidence="1">Uncharacterized protein</fullName>
    </submittedName>
</protein>
<sequence length="51" mass="5579">MSFYGSGPVRSLVVRGPPFPPLSPRKASGNRPEDETGSSYVPLAVRPPRRR</sequence>
<evidence type="ECO:0000313" key="1">
    <source>
        <dbReference type="EMBL" id="KAF2469472.1"/>
    </source>
</evidence>
<organism evidence="1 2">
    <name type="scientific">Lindgomyces ingoldianus</name>
    <dbReference type="NCBI Taxonomy" id="673940"/>
    <lineage>
        <taxon>Eukaryota</taxon>
        <taxon>Fungi</taxon>
        <taxon>Dikarya</taxon>
        <taxon>Ascomycota</taxon>
        <taxon>Pezizomycotina</taxon>
        <taxon>Dothideomycetes</taxon>
        <taxon>Pleosporomycetidae</taxon>
        <taxon>Pleosporales</taxon>
        <taxon>Lindgomycetaceae</taxon>
        <taxon>Lindgomyces</taxon>
    </lineage>
</organism>
<evidence type="ECO:0000313" key="2">
    <source>
        <dbReference type="Proteomes" id="UP000799755"/>
    </source>
</evidence>